<evidence type="ECO:0000313" key="8">
    <source>
        <dbReference type="EMBL" id="CCC56794.1"/>
    </source>
</evidence>
<keyword evidence="3 7" id="KW-0812">Transmembrane</keyword>
<keyword evidence="2" id="KW-1003">Cell membrane</keyword>
<reference evidence="8" key="1">
    <citation type="journal article" date="2011" name="J. Bacteriol.">
        <title>Genome Sequence of Weissella thailandensis fsh4-2.</title>
        <authorList>
            <person name="Benomar N."/>
            <person name="Abriouel H."/>
            <person name="Lee H."/>
            <person name="Cho G.S."/>
            <person name="Huch M."/>
            <person name="Pulido R.P."/>
            <person name="Holzapfel W.H."/>
            <person name="Galvez A."/>
            <person name="Franz C.M."/>
        </authorList>
    </citation>
    <scope>NUCLEOTIDE SEQUENCE</scope>
    <source>
        <strain evidence="8">Fsh4-2</strain>
    </source>
</reference>
<evidence type="ECO:0000256" key="7">
    <source>
        <dbReference type="SAM" id="Phobius"/>
    </source>
</evidence>
<dbReference type="PANTHER" id="PTHR30213">
    <property type="entry name" value="INNER MEMBRANE PROTEIN YHJD"/>
    <property type="match status" value="1"/>
</dbReference>
<reference evidence="8" key="2">
    <citation type="submission" date="2011-07" db="EMBL/GenBank/DDBJ databases">
        <authorList>
            <person name="Franz C."/>
        </authorList>
    </citation>
    <scope>NUCLEOTIDE SEQUENCE</scope>
    <source>
        <strain evidence="8">Fsh4-2</strain>
    </source>
</reference>
<proteinExistence type="predicted"/>
<feature type="transmembrane region" description="Helical" evidence="7">
    <location>
        <begin position="215"/>
        <end position="236"/>
    </location>
</feature>
<evidence type="ECO:0000256" key="2">
    <source>
        <dbReference type="ARBA" id="ARBA00022475"/>
    </source>
</evidence>
<feature type="transmembrane region" description="Helical" evidence="7">
    <location>
        <begin position="146"/>
        <end position="176"/>
    </location>
</feature>
<dbReference type="EMBL" id="HE575153">
    <property type="protein sequence ID" value="CCC56794.1"/>
    <property type="molecule type" value="Genomic_DNA"/>
</dbReference>
<keyword evidence="5 7" id="KW-0472">Membrane</keyword>
<dbReference type="GO" id="GO:0005886">
    <property type="term" value="C:plasma membrane"/>
    <property type="evidence" value="ECO:0007669"/>
    <property type="project" value="UniProtKB-SubCell"/>
</dbReference>
<feature type="region of interest" description="Disordered" evidence="6">
    <location>
        <begin position="294"/>
        <end position="325"/>
    </location>
</feature>
<accession>G0UGB1</accession>
<gene>
    <name evidence="8" type="ORF">WT2_00796</name>
</gene>
<dbReference type="InterPro" id="IPR017039">
    <property type="entry name" value="Virul_fac_BrkB"/>
</dbReference>
<organism evidence="8">
    <name type="scientific">Weissella thailandensis fsh4-2</name>
    <dbReference type="NCBI Taxonomy" id="1056112"/>
    <lineage>
        <taxon>Bacteria</taxon>
        <taxon>Bacillati</taxon>
        <taxon>Bacillota</taxon>
        <taxon>Bacilli</taxon>
        <taxon>Lactobacillales</taxon>
        <taxon>Lactobacillaceae</taxon>
        <taxon>Weissella</taxon>
    </lineage>
</organism>
<feature type="transmembrane region" description="Helical" evidence="7">
    <location>
        <begin position="256"/>
        <end position="280"/>
    </location>
</feature>
<feature type="transmembrane region" description="Helical" evidence="7">
    <location>
        <begin position="47"/>
        <end position="71"/>
    </location>
</feature>
<keyword evidence="4 7" id="KW-1133">Transmembrane helix</keyword>
<sequence>MGVYLAKEGVSMRQILVDVHRLTKKFQIEQFQTFLKRGNLKMVGPTITYYALLSMVPILMSVGAVASLAGLSANDLITLLSEQLPSNIMSILEPIIKSVLKGGVGILSFSIVTTIWAASSVLAIIRKSFNAVYDVPERVSGLLTRVFSFLWLLVILVSAVVVIVVSAFLPAIIAAIPGIGWLEFITKQRWLITLAGLWVMMCVFNAALPAKRIALKPLIIGSGIEVVLMIILNYSFGWYAQFTVKNVGFYQSLGSLLVLIVYLNLIGTIMVIGQILIAWLEGLFATSLNPEDPVPTAAKRPAAQRRPDGNLRKITSGKRRRKKRR</sequence>
<evidence type="ECO:0000256" key="6">
    <source>
        <dbReference type="SAM" id="MobiDB-lite"/>
    </source>
</evidence>
<evidence type="ECO:0000256" key="1">
    <source>
        <dbReference type="ARBA" id="ARBA00004651"/>
    </source>
</evidence>
<comment type="subcellular location">
    <subcellularLocation>
        <location evidence="1">Cell membrane</location>
        <topology evidence="1">Multi-pass membrane protein</topology>
    </subcellularLocation>
</comment>
<feature type="compositionally biased region" description="Basic residues" evidence="6">
    <location>
        <begin position="315"/>
        <end position="325"/>
    </location>
</feature>
<dbReference type="Pfam" id="PF03631">
    <property type="entry name" value="Virul_fac_BrkB"/>
    <property type="match status" value="1"/>
</dbReference>
<name>G0UGB1_9LACO</name>
<feature type="transmembrane region" description="Helical" evidence="7">
    <location>
        <begin position="104"/>
        <end position="125"/>
    </location>
</feature>
<evidence type="ECO:0000256" key="4">
    <source>
        <dbReference type="ARBA" id="ARBA00022989"/>
    </source>
</evidence>
<feature type="transmembrane region" description="Helical" evidence="7">
    <location>
        <begin position="188"/>
        <end position="208"/>
    </location>
</feature>
<dbReference type="AlphaFoldDB" id="G0UGB1"/>
<evidence type="ECO:0000256" key="3">
    <source>
        <dbReference type="ARBA" id="ARBA00022692"/>
    </source>
</evidence>
<dbReference type="PANTHER" id="PTHR30213:SF0">
    <property type="entry name" value="UPF0761 MEMBRANE PROTEIN YIHY"/>
    <property type="match status" value="1"/>
</dbReference>
<protein>
    <submittedName>
        <fullName evidence="8">Uncharacterized protein</fullName>
    </submittedName>
</protein>
<evidence type="ECO:0000256" key="5">
    <source>
        <dbReference type="ARBA" id="ARBA00023136"/>
    </source>
</evidence>